<dbReference type="GO" id="GO:0006351">
    <property type="term" value="P:DNA-templated transcription"/>
    <property type="evidence" value="ECO:0007669"/>
    <property type="project" value="InterPro"/>
</dbReference>
<dbReference type="SUPFAM" id="SSF57701">
    <property type="entry name" value="Zn2/Cys6 DNA-binding domain"/>
    <property type="match status" value="1"/>
</dbReference>
<comment type="caution">
    <text evidence="7">The sequence shown here is derived from an EMBL/GenBank/DDBJ whole genome shotgun (WGS) entry which is preliminary data.</text>
</comment>
<dbReference type="EMBL" id="QGMK01000709">
    <property type="protein sequence ID" value="TVY80315.1"/>
    <property type="molecule type" value="Genomic_DNA"/>
</dbReference>
<dbReference type="CDD" id="cd12148">
    <property type="entry name" value="fungal_TF_MHR"/>
    <property type="match status" value="1"/>
</dbReference>
<dbReference type="InterPro" id="IPR036864">
    <property type="entry name" value="Zn2-C6_fun-type_DNA-bd_sf"/>
</dbReference>
<dbReference type="SMART" id="SM00066">
    <property type="entry name" value="GAL4"/>
    <property type="match status" value="1"/>
</dbReference>
<gene>
    <name evidence="7" type="primary">FGR27</name>
    <name evidence="7" type="ORF">LSUE1_G003518</name>
</gene>
<dbReference type="Gene3D" id="4.10.240.10">
    <property type="entry name" value="Zn(2)-C6 fungal-type DNA-binding domain"/>
    <property type="match status" value="1"/>
</dbReference>
<dbReference type="GO" id="GO:0000981">
    <property type="term" value="F:DNA-binding transcription factor activity, RNA polymerase II-specific"/>
    <property type="evidence" value="ECO:0007669"/>
    <property type="project" value="InterPro"/>
</dbReference>
<evidence type="ECO:0000256" key="5">
    <source>
        <dbReference type="SAM" id="MobiDB-lite"/>
    </source>
</evidence>
<name>A0A8T9C3Q9_9HELO</name>
<dbReference type="Proteomes" id="UP000469558">
    <property type="component" value="Unassembled WGS sequence"/>
</dbReference>
<protein>
    <submittedName>
        <fullName evidence="7">Filamentous growth regulator</fullName>
    </submittedName>
</protein>
<keyword evidence="4" id="KW-0539">Nucleus</keyword>
<dbReference type="InterPro" id="IPR051127">
    <property type="entry name" value="Fungal_SecMet_Regulators"/>
</dbReference>
<dbReference type="AlphaFoldDB" id="A0A8T9C3Q9"/>
<evidence type="ECO:0000256" key="2">
    <source>
        <dbReference type="ARBA" id="ARBA00023015"/>
    </source>
</evidence>
<feature type="region of interest" description="Disordered" evidence="5">
    <location>
        <begin position="627"/>
        <end position="655"/>
    </location>
</feature>
<dbReference type="GO" id="GO:0008270">
    <property type="term" value="F:zinc ion binding"/>
    <property type="evidence" value="ECO:0007669"/>
    <property type="project" value="InterPro"/>
</dbReference>
<sequence length="716" mass="79907">MPRPKVRPADRQRAAKACNACKASKKRCDAKLPCLLCLQKGRAETCTYPDSGNTHWEVDLSPRNPYPTQQVRSRRPQPRRQEEEQVSHQTICTAPWPSTRESLAETRESTPQCTQQPAMLLSSRGERVYVGNVAAISFLQFLQKTLKRYIGPSSFTDRPRSDSMLEIEIQNIHSYFEDDLEPGAKQDLVKCYMRVSNGILHLFSEQDISRLLSLDEIWSTADENLGAHPQRDDLACLYLMIAIGSQCRGNDQREIKRGGKYFARAQQMAFINMLQDPTLSMIKTFLLMAMYMLGACRRNTAFMYIGIASKAATILGLHIPYQHVRVSKEERAVRRRTWMSLGVLDLLCSSILGRPSSTPSIQRDEYETEESSNETRDDRTLALSANYESSALMETIVQKFATSGSLAIDDAENYLQMLREWSHALPDVLRNSPQFHSNNVSPGLDLQEVIIGNIHVACTYYFGVILVTRQFLIQRVMSQLCGRRSKGSGDGTPVSFAAETQGKITQFSNGCVESAAYMATLCHEASQSNILLGNMCILKAWLFSAGLILGFALLVEEDGGSNTRETFSCVRDTLHKLARLSPQAAQYYDILTSFSGAIELYRRQIMAERKPISNPYVEKIMTIGTASERSGGSGRDLGDQPQLQTAGPIATPEPSDTCEDLSNMFAGESFGNLEEMSAFTTQVGDDIGLQLIWDSYNMQLPGFVEFGGDSHQSLGF</sequence>
<keyword evidence="1" id="KW-0479">Metal-binding</keyword>
<dbReference type="PANTHER" id="PTHR47424:SF9">
    <property type="entry name" value="TAH-2"/>
    <property type="match status" value="1"/>
</dbReference>
<dbReference type="PROSITE" id="PS00463">
    <property type="entry name" value="ZN2_CY6_FUNGAL_1"/>
    <property type="match status" value="1"/>
</dbReference>
<dbReference type="Pfam" id="PF00172">
    <property type="entry name" value="Zn_clus"/>
    <property type="match status" value="1"/>
</dbReference>
<dbReference type="GO" id="GO:0000435">
    <property type="term" value="P:positive regulation of transcription from RNA polymerase II promoter by galactose"/>
    <property type="evidence" value="ECO:0007669"/>
    <property type="project" value="TreeGrafter"/>
</dbReference>
<keyword evidence="2" id="KW-0805">Transcription regulation</keyword>
<keyword evidence="3" id="KW-0804">Transcription</keyword>
<evidence type="ECO:0000256" key="4">
    <source>
        <dbReference type="ARBA" id="ARBA00023242"/>
    </source>
</evidence>
<dbReference type="InterPro" id="IPR001138">
    <property type="entry name" value="Zn2Cys6_DnaBD"/>
</dbReference>
<feature type="region of interest" description="Disordered" evidence="5">
    <location>
        <begin position="52"/>
        <end position="89"/>
    </location>
</feature>
<proteinExistence type="predicted"/>
<dbReference type="OrthoDB" id="47007at2759"/>
<dbReference type="PANTHER" id="PTHR47424">
    <property type="entry name" value="REGULATORY PROTEIN GAL4"/>
    <property type="match status" value="1"/>
</dbReference>
<evidence type="ECO:0000256" key="1">
    <source>
        <dbReference type="ARBA" id="ARBA00022723"/>
    </source>
</evidence>
<evidence type="ECO:0000256" key="3">
    <source>
        <dbReference type="ARBA" id="ARBA00023163"/>
    </source>
</evidence>
<dbReference type="InterPro" id="IPR007219">
    <property type="entry name" value="XnlR_reg_dom"/>
</dbReference>
<evidence type="ECO:0000313" key="8">
    <source>
        <dbReference type="Proteomes" id="UP000469558"/>
    </source>
</evidence>
<dbReference type="SMART" id="SM00906">
    <property type="entry name" value="Fungal_trans"/>
    <property type="match status" value="1"/>
</dbReference>
<dbReference type="GO" id="GO:0000978">
    <property type="term" value="F:RNA polymerase II cis-regulatory region sequence-specific DNA binding"/>
    <property type="evidence" value="ECO:0007669"/>
    <property type="project" value="TreeGrafter"/>
</dbReference>
<dbReference type="PROSITE" id="PS50048">
    <property type="entry name" value="ZN2_CY6_FUNGAL_2"/>
    <property type="match status" value="1"/>
</dbReference>
<organism evidence="7 8">
    <name type="scientific">Lachnellula suecica</name>
    <dbReference type="NCBI Taxonomy" id="602035"/>
    <lineage>
        <taxon>Eukaryota</taxon>
        <taxon>Fungi</taxon>
        <taxon>Dikarya</taxon>
        <taxon>Ascomycota</taxon>
        <taxon>Pezizomycotina</taxon>
        <taxon>Leotiomycetes</taxon>
        <taxon>Helotiales</taxon>
        <taxon>Lachnaceae</taxon>
        <taxon>Lachnellula</taxon>
    </lineage>
</organism>
<evidence type="ECO:0000313" key="7">
    <source>
        <dbReference type="EMBL" id="TVY80315.1"/>
    </source>
</evidence>
<reference evidence="7 8" key="1">
    <citation type="submission" date="2018-05" db="EMBL/GenBank/DDBJ databases">
        <title>Genome sequencing and assembly of the regulated plant pathogen Lachnellula willkommii and related sister species for the development of diagnostic species identification markers.</title>
        <authorList>
            <person name="Giroux E."/>
            <person name="Bilodeau G."/>
        </authorList>
    </citation>
    <scope>NUCLEOTIDE SEQUENCE [LARGE SCALE GENOMIC DNA]</scope>
    <source>
        <strain evidence="7 8">CBS 268.59</strain>
    </source>
</reference>
<dbReference type="Pfam" id="PF04082">
    <property type="entry name" value="Fungal_trans"/>
    <property type="match status" value="1"/>
</dbReference>
<dbReference type="GO" id="GO:0005634">
    <property type="term" value="C:nucleus"/>
    <property type="evidence" value="ECO:0007669"/>
    <property type="project" value="TreeGrafter"/>
</dbReference>
<evidence type="ECO:0000259" key="6">
    <source>
        <dbReference type="PROSITE" id="PS50048"/>
    </source>
</evidence>
<feature type="region of interest" description="Disordered" evidence="5">
    <location>
        <begin position="356"/>
        <end position="378"/>
    </location>
</feature>
<feature type="domain" description="Zn(2)-C6 fungal-type" evidence="6">
    <location>
        <begin position="17"/>
        <end position="48"/>
    </location>
</feature>
<keyword evidence="8" id="KW-1185">Reference proteome</keyword>
<accession>A0A8T9C3Q9</accession>